<evidence type="ECO:0000256" key="2">
    <source>
        <dbReference type="RuleBase" id="RU362097"/>
    </source>
</evidence>
<keyword evidence="2" id="KW-0472">Membrane</keyword>
<dbReference type="EMBL" id="BMHK01000001">
    <property type="protein sequence ID" value="GGB86088.1"/>
    <property type="molecule type" value="Genomic_DNA"/>
</dbReference>
<evidence type="ECO:0000256" key="3">
    <source>
        <dbReference type="SAM" id="MobiDB-lite"/>
    </source>
</evidence>
<dbReference type="GO" id="GO:0005886">
    <property type="term" value="C:plasma membrane"/>
    <property type="evidence" value="ECO:0007669"/>
    <property type="project" value="UniProtKB-SubCell"/>
</dbReference>
<gene>
    <name evidence="4" type="ORF">GCM10011494_00450</name>
</gene>
<dbReference type="PANTHER" id="PTHR30203">
    <property type="entry name" value="OUTER MEMBRANE CATION EFFLUX PROTEIN"/>
    <property type="match status" value="1"/>
</dbReference>
<dbReference type="SUPFAM" id="SSF56954">
    <property type="entry name" value="Outer membrane efflux proteins (OEP)"/>
    <property type="match status" value="1"/>
</dbReference>
<evidence type="ECO:0000313" key="5">
    <source>
        <dbReference type="Proteomes" id="UP000608154"/>
    </source>
</evidence>
<comment type="caution">
    <text evidence="4">The sequence shown here is derived from an EMBL/GenBank/DDBJ whole genome shotgun (WGS) entry which is preliminary data.</text>
</comment>
<accession>A0A916TNE9</accession>
<keyword evidence="2" id="KW-0564">Palmitate</keyword>
<dbReference type="PANTHER" id="PTHR30203:SF25">
    <property type="entry name" value="OUTER MEMBRANE PROTEIN-RELATED"/>
    <property type="match status" value="1"/>
</dbReference>
<dbReference type="Pfam" id="PF02321">
    <property type="entry name" value="OEP"/>
    <property type="match status" value="2"/>
</dbReference>
<dbReference type="GO" id="GO:0015562">
    <property type="term" value="F:efflux transmembrane transporter activity"/>
    <property type="evidence" value="ECO:0007669"/>
    <property type="project" value="InterPro"/>
</dbReference>
<proteinExistence type="inferred from homology"/>
<dbReference type="InterPro" id="IPR003423">
    <property type="entry name" value="OMP_efflux"/>
</dbReference>
<keyword evidence="2" id="KW-0812">Transmembrane</keyword>
<name>A0A916TNE9_9SPHN</name>
<keyword evidence="5" id="KW-1185">Reference proteome</keyword>
<keyword evidence="2" id="KW-0449">Lipoprotein</keyword>
<reference evidence="4" key="1">
    <citation type="journal article" date="2014" name="Int. J. Syst. Evol. Microbiol.">
        <title>Complete genome sequence of Corynebacterium casei LMG S-19264T (=DSM 44701T), isolated from a smear-ripened cheese.</title>
        <authorList>
            <consortium name="US DOE Joint Genome Institute (JGI-PGF)"/>
            <person name="Walter F."/>
            <person name="Albersmeier A."/>
            <person name="Kalinowski J."/>
            <person name="Ruckert C."/>
        </authorList>
    </citation>
    <scope>NUCLEOTIDE SEQUENCE</scope>
    <source>
        <strain evidence="4">CGMCC 1.15095</strain>
    </source>
</reference>
<comment type="subcellular location">
    <subcellularLocation>
        <location evidence="2">Cell membrane</location>
        <topology evidence="2">Lipid-anchor</topology>
    </subcellularLocation>
</comment>
<reference evidence="4" key="2">
    <citation type="submission" date="2020-09" db="EMBL/GenBank/DDBJ databases">
        <authorList>
            <person name="Sun Q."/>
            <person name="Zhou Y."/>
        </authorList>
    </citation>
    <scope>NUCLEOTIDE SEQUENCE</scope>
    <source>
        <strain evidence="4">CGMCC 1.15095</strain>
    </source>
</reference>
<comment type="similarity">
    <text evidence="1 2">Belongs to the outer membrane factor (OMF) (TC 1.B.17) family.</text>
</comment>
<protein>
    <submittedName>
        <fullName evidence="4">Outer membrane efflux protein</fullName>
    </submittedName>
</protein>
<dbReference type="Gene3D" id="1.20.1600.10">
    <property type="entry name" value="Outer membrane efflux proteins (OEP)"/>
    <property type="match status" value="1"/>
</dbReference>
<dbReference type="Gene3D" id="2.20.200.10">
    <property type="entry name" value="Outer membrane efflux proteins (OEP)"/>
    <property type="match status" value="1"/>
</dbReference>
<dbReference type="Proteomes" id="UP000608154">
    <property type="component" value="Unassembled WGS sequence"/>
</dbReference>
<evidence type="ECO:0000256" key="1">
    <source>
        <dbReference type="ARBA" id="ARBA00007613"/>
    </source>
</evidence>
<evidence type="ECO:0000313" key="4">
    <source>
        <dbReference type="EMBL" id="GGB86088.1"/>
    </source>
</evidence>
<sequence>MGPDYVRPATAAPDDWTTWRSGDPVLVAHGASEESIPADWWKVFDDPVLDGLVGKALAASPDIETAALHFARARVQRSAEAAASLPHVAANADVSRQRQSEYGAGTRLFEAIGRDRDALARLLSQPFTLYRGGFDASWELDLWGKVRRSLEAADAGIAAQGALLDLARLSVAGEVAQTYFELRATQRQAALMREESALLRERVSLVAARVEGGIENHRELESERAALDAVEAQLPVLLTREAEQINAISFLLGERPGSLRETLKPVADSSGALPPDLSLGLPSEAALRRPDVRAAEARLHAATAGIGVAVADLYPSIRLGGGIALESYRSENLFDWASRTWSIGPSLDLPLFDGGRRRSVVQLRKLEQREAAVEFQATVLRSWQEIDDALNRFASEHLQHARLLARIETTRRAFGLAEASYRGGAINYLGVIDARRTVLQAERDLAQNEGRLRTSYAAVNKAIGNTPAEGTRRELSTSIDATTRRLD</sequence>
<feature type="region of interest" description="Disordered" evidence="3">
    <location>
        <begin position="465"/>
        <end position="487"/>
    </location>
</feature>
<dbReference type="AlphaFoldDB" id="A0A916TNE9"/>
<dbReference type="NCBIfam" id="TIGR01845">
    <property type="entry name" value="outer_NodT"/>
    <property type="match status" value="1"/>
</dbReference>
<dbReference type="InterPro" id="IPR010131">
    <property type="entry name" value="MdtP/NodT-like"/>
</dbReference>
<keyword evidence="2" id="KW-1134">Transmembrane beta strand</keyword>
<organism evidence="4 5">
    <name type="scientific">Novosphingobium endophyticum</name>
    <dbReference type="NCBI Taxonomy" id="1955250"/>
    <lineage>
        <taxon>Bacteria</taxon>
        <taxon>Pseudomonadati</taxon>
        <taxon>Pseudomonadota</taxon>
        <taxon>Alphaproteobacteria</taxon>
        <taxon>Sphingomonadales</taxon>
        <taxon>Sphingomonadaceae</taxon>
        <taxon>Novosphingobium</taxon>
    </lineage>
</organism>